<reference evidence="4" key="2">
    <citation type="submission" date="2021-01" db="EMBL/GenBank/DDBJ databases">
        <authorList>
            <person name="Kang M."/>
        </authorList>
    </citation>
    <scope>NUCLEOTIDE SEQUENCE</scope>
    <source>
        <strain evidence="4">KACC 17527</strain>
    </source>
</reference>
<comment type="caution">
    <text evidence="4">The sequence shown here is derived from an EMBL/GenBank/DDBJ whole genome shotgun (WGS) entry which is preliminary data.</text>
</comment>
<dbReference type="Gene3D" id="3.90.180.10">
    <property type="entry name" value="Medium-chain alcohol dehydrogenases, catalytic domain"/>
    <property type="match status" value="1"/>
</dbReference>
<reference evidence="4" key="1">
    <citation type="journal article" date="2012" name="J. Microbiol. Biotechnol.">
        <title>Ramlibacter ginsenosidimutans sp. nov., with ginsenoside-converting activity.</title>
        <authorList>
            <person name="Wang L."/>
            <person name="An D.S."/>
            <person name="Kim S.G."/>
            <person name="Jin F.X."/>
            <person name="Kim S.C."/>
            <person name="Lee S.T."/>
            <person name="Im W.T."/>
        </authorList>
    </citation>
    <scope>NUCLEOTIDE SEQUENCE</scope>
    <source>
        <strain evidence="4">KACC 17527</strain>
    </source>
</reference>
<dbReference type="InterPro" id="IPR036291">
    <property type="entry name" value="NAD(P)-bd_dom_sf"/>
</dbReference>
<evidence type="ECO:0000256" key="1">
    <source>
        <dbReference type="ARBA" id="ARBA00022857"/>
    </source>
</evidence>
<proteinExistence type="predicted"/>
<dbReference type="InterPro" id="IPR013149">
    <property type="entry name" value="ADH-like_C"/>
</dbReference>
<dbReference type="PANTHER" id="PTHR48106">
    <property type="entry name" value="QUINONE OXIDOREDUCTASE PIG3-RELATED"/>
    <property type="match status" value="1"/>
</dbReference>
<dbReference type="PANTHER" id="PTHR48106:SF8">
    <property type="entry name" value="OS02G0805600 PROTEIN"/>
    <property type="match status" value="1"/>
</dbReference>
<evidence type="ECO:0000256" key="2">
    <source>
        <dbReference type="ARBA" id="ARBA00023002"/>
    </source>
</evidence>
<dbReference type="SUPFAM" id="SSF51735">
    <property type="entry name" value="NAD(P)-binding Rossmann-fold domains"/>
    <property type="match status" value="1"/>
</dbReference>
<name>A0A934TTJ5_9BURK</name>
<dbReference type="SUPFAM" id="SSF50129">
    <property type="entry name" value="GroES-like"/>
    <property type="match status" value="1"/>
</dbReference>
<dbReference type="Proteomes" id="UP000630528">
    <property type="component" value="Unassembled WGS sequence"/>
</dbReference>
<dbReference type="SMART" id="SM00829">
    <property type="entry name" value="PKS_ER"/>
    <property type="match status" value="1"/>
</dbReference>
<organism evidence="4 5">
    <name type="scientific">Ramlibacter ginsenosidimutans</name>
    <dbReference type="NCBI Taxonomy" id="502333"/>
    <lineage>
        <taxon>Bacteria</taxon>
        <taxon>Pseudomonadati</taxon>
        <taxon>Pseudomonadota</taxon>
        <taxon>Betaproteobacteria</taxon>
        <taxon>Burkholderiales</taxon>
        <taxon>Comamonadaceae</taxon>
        <taxon>Ramlibacter</taxon>
    </lineage>
</organism>
<gene>
    <name evidence="4" type="ORF">JJB11_14470</name>
</gene>
<dbReference type="InterPro" id="IPR020843">
    <property type="entry name" value="ER"/>
</dbReference>
<protein>
    <submittedName>
        <fullName evidence="4">Zinc-binding dehydrogenase</fullName>
    </submittedName>
</protein>
<dbReference type="Pfam" id="PF08240">
    <property type="entry name" value="ADH_N"/>
    <property type="match status" value="1"/>
</dbReference>
<dbReference type="GO" id="GO:0016651">
    <property type="term" value="F:oxidoreductase activity, acting on NAD(P)H"/>
    <property type="evidence" value="ECO:0007669"/>
    <property type="project" value="TreeGrafter"/>
</dbReference>
<dbReference type="InterPro" id="IPR013154">
    <property type="entry name" value="ADH-like_N"/>
</dbReference>
<keyword evidence="2" id="KW-0560">Oxidoreductase</keyword>
<feature type="domain" description="Enoyl reductase (ER)" evidence="3">
    <location>
        <begin position="11"/>
        <end position="321"/>
    </location>
</feature>
<dbReference type="Gene3D" id="3.40.50.720">
    <property type="entry name" value="NAD(P)-binding Rossmann-like Domain"/>
    <property type="match status" value="1"/>
</dbReference>
<evidence type="ECO:0000313" key="4">
    <source>
        <dbReference type="EMBL" id="MBK6007302.1"/>
    </source>
</evidence>
<keyword evidence="1" id="KW-0521">NADP</keyword>
<dbReference type="AlphaFoldDB" id="A0A934TTJ5"/>
<evidence type="ECO:0000313" key="5">
    <source>
        <dbReference type="Proteomes" id="UP000630528"/>
    </source>
</evidence>
<sequence>MKSWWIRPEPGAIALEQREVPVPRPGPGQLALRIRAAALNRGEFIAGHGLHASGTARPAGFEAAGEVTEVGAGVTGFAPGDRVMGRCDGAFAEHGLMQAGEACVVPERLSWEQAACATVTYLTAHDMLIAQGRLRAGEWMLVTGISSGVGVAALQVAKAIGARVMGTSRSPEKLQRLQALGLDVPLATRAPDFVPAVLEASGGRGVDLVVNTVGGSLFGACIEAMGFEARLATVGYVDGVVRAELDLMALHAKRLQLFGVSNKLRTLQHRIDAAAALARDLLPWLAQGRLVPLVDKVFAFDALEDARRAMEAGEHVGKIVLRME</sequence>
<dbReference type="EMBL" id="JAEPWM010000005">
    <property type="protein sequence ID" value="MBK6007302.1"/>
    <property type="molecule type" value="Genomic_DNA"/>
</dbReference>
<accession>A0A934TTJ5</accession>
<keyword evidence="5" id="KW-1185">Reference proteome</keyword>
<dbReference type="InterPro" id="IPR011032">
    <property type="entry name" value="GroES-like_sf"/>
</dbReference>
<dbReference type="GO" id="GO:0070402">
    <property type="term" value="F:NADPH binding"/>
    <property type="evidence" value="ECO:0007669"/>
    <property type="project" value="TreeGrafter"/>
</dbReference>
<evidence type="ECO:0000259" key="3">
    <source>
        <dbReference type="SMART" id="SM00829"/>
    </source>
</evidence>
<dbReference type="Pfam" id="PF00107">
    <property type="entry name" value="ADH_zinc_N"/>
    <property type="match status" value="1"/>
</dbReference>